<keyword evidence="5" id="KW-1185">Reference proteome</keyword>
<evidence type="ECO:0000313" key="5">
    <source>
        <dbReference type="Proteomes" id="UP001596203"/>
    </source>
</evidence>
<name>A0ABW1KQX7_9ACTN</name>
<dbReference type="NCBIfam" id="NF006043">
    <property type="entry name" value="PRK08186.1"/>
    <property type="match status" value="1"/>
</dbReference>
<dbReference type="Gene3D" id="3.90.1300.10">
    <property type="entry name" value="Amidase signature (AS) domain"/>
    <property type="match status" value="1"/>
</dbReference>
<dbReference type="RefSeq" id="WP_377434247.1">
    <property type="nucleotide sequence ID" value="NZ_JBHSPR010000101.1"/>
</dbReference>
<feature type="domain" description="Amidase" evidence="2">
    <location>
        <begin position="45"/>
        <end position="439"/>
    </location>
</feature>
<accession>A0ABW1KQX7</accession>
<evidence type="ECO:0000259" key="2">
    <source>
        <dbReference type="Pfam" id="PF01425"/>
    </source>
</evidence>
<keyword evidence="4" id="KW-0378">Hydrolase</keyword>
<dbReference type="Pfam" id="PF01425">
    <property type="entry name" value="Amidase"/>
    <property type="match status" value="1"/>
</dbReference>
<proteinExistence type="predicted"/>
<dbReference type="SUPFAM" id="SSF75304">
    <property type="entry name" value="Amidase signature (AS) enzymes"/>
    <property type="match status" value="1"/>
</dbReference>
<dbReference type="Gene3D" id="1.20.58.1700">
    <property type="match status" value="1"/>
</dbReference>
<dbReference type="EC" id="3.5.1.54" evidence="4"/>
<evidence type="ECO:0000259" key="3">
    <source>
        <dbReference type="Pfam" id="PF21986"/>
    </source>
</evidence>
<dbReference type="InterPro" id="IPR023631">
    <property type="entry name" value="Amidase_dom"/>
</dbReference>
<feature type="compositionally biased region" description="Low complexity" evidence="1">
    <location>
        <begin position="449"/>
        <end position="461"/>
    </location>
</feature>
<dbReference type="Proteomes" id="UP001596203">
    <property type="component" value="Unassembled WGS sequence"/>
</dbReference>
<feature type="domain" description="Allophanate hydrolase C-terminal" evidence="3">
    <location>
        <begin position="485"/>
        <end position="609"/>
    </location>
</feature>
<dbReference type="NCBIfam" id="TIGR02713">
    <property type="entry name" value="allophanate_hyd"/>
    <property type="match status" value="1"/>
</dbReference>
<dbReference type="InterPro" id="IPR053844">
    <property type="entry name" value="AH_C"/>
</dbReference>
<evidence type="ECO:0000313" key="4">
    <source>
        <dbReference type="EMBL" id="MFC6023656.1"/>
    </source>
</evidence>
<dbReference type="PANTHER" id="PTHR11895:SF169">
    <property type="entry name" value="GLUTAMYL-TRNA(GLN) AMIDOTRANSFERASE"/>
    <property type="match status" value="1"/>
</dbReference>
<gene>
    <name evidence="4" type="primary">atzF</name>
    <name evidence="4" type="ORF">ACFP2T_46825</name>
</gene>
<feature type="region of interest" description="Disordered" evidence="1">
    <location>
        <begin position="449"/>
        <end position="478"/>
    </location>
</feature>
<evidence type="ECO:0000256" key="1">
    <source>
        <dbReference type="SAM" id="MobiDB-lite"/>
    </source>
</evidence>
<dbReference type="PANTHER" id="PTHR11895">
    <property type="entry name" value="TRANSAMIDASE"/>
    <property type="match status" value="1"/>
</dbReference>
<dbReference type="GO" id="GO:0004039">
    <property type="term" value="F:allophanate hydrolase activity"/>
    <property type="evidence" value="ECO:0007669"/>
    <property type="project" value="UniProtKB-EC"/>
</dbReference>
<dbReference type="InterPro" id="IPR014085">
    <property type="entry name" value="Allophanate_hydrolase"/>
</dbReference>
<protein>
    <submittedName>
        <fullName evidence="4">Allophanate hydrolase</fullName>
        <ecNumber evidence="4">3.5.1.54</ecNumber>
    </submittedName>
</protein>
<dbReference type="EMBL" id="JBHSPR010000101">
    <property type="protein sequence ID" value="MFC6023656.1"/>
    <property type="molecule type" value="Genomic_DNA"/>
</dbReference>
<dbReference type="InterPro" id="IPR036928">
    <property type="entry name" value="AS_sf"/>
</dbReference>
<dbReference type="Gene3D" id="3.10.490.10">
    <property type="entry name" value="Gamma-glutamyl cyclotransferase-like"/>
    <property type="match status" value="1"/>
</dbReference>
<sequence length="615" mass="64757">MPEPIGTAAVLRSAYSAGELTTVEIADRVLAAIGDPTGNPIWISTVPAAQLRARAVELHERRDELAVLPLYGVPFAVKDNIDLAGLPTTAGCPEFAYRPDRTATVVTRLLDAGAMLVGKTNLDQFATGLTGTRSPYGRCESVFGGGLIAGGSSSGSAVVVAAGLVSFALGTDTAGSGRVPAACNGIVGMKPTRGLLSVAGVVPACRSLDCVSIFTHTPDDAATVFRVAHGVDPDDPWARPLPADRSAARPPATLRLGLPRAEDLDFFGDLGQRDRFAAGQDRVAVLVGETEPVGLRPLFEAGDLLYQGPWVAERLADLDDFLRSRPDAVLPVTRKVLESGRRYDGAQVFRARHRLQELRAWTDRLWQRIDVLVVPTVGTTFTIEEIDEDPIGRNTMLGRYTQFANLLDLAAVTVPNGFTEAGRPASLTLVGPAFSDTTLIRLAAALAAEPSPSGPTVSGPTAAEPTVSDPTVSKASDASDDDRVLLAVVGRHLTGESRNPELIDRGAVLAGIGLTAPLYRLYRLPSDDGVGLPSLVRVGTSDGAAIEIELWRLPVNAIGGLLAGVPAPLSLGWLRLHDGREVLGFLGEAYAADDEVEDITAAGGWRAYRQAARTG</sequence>
<comment type="caution">
    <text evidence="4">The sequence shown here is derived from an EMBL/GenBank/DDBJ whole genome shotgun (WGS) entry which is preliminary data.</text>
</comment>
<dbReference type="InterPro" id="IPR000120">
    <property type="entry name" value="Amidase"/>
</dbReference>
<organism evidence="4 5">
    <name type="scientific">Plantactinospora solaniradicis</name>
    <dbReference type="NCBI Taxonomy" id="1723736"/>
    <lineage>
        <taxon>Bacteria</taxon>
        <taxon>Bacillati</taxon>
        <taxon>Actinomycetota</taxon>
        <taxon>Actinomycetes</taxon>
        <taxon>Micromonosporales</taxon>
        <taxon>Micromonosporaceae</taxon>
        <taxon>Plantactinospora</taxon>
    </lineage>
</organism>
<dbReference type="Pfam" id="PF21986">
    <property type="entry name" value="AH_C"/>
    <property type="match status" value="1"/>
</dbReference>
<reference evidence="5" key="1">
    <citation type="journal article" date="2019" name="Int. J. Syst. Evol. Microbiol.">
        <title>The Global Catalogue of Microorganisms (GCM) 10K type strain sequencing project: providing services to taxonomists for standard genome sequencing and annotation.</title>
        <authorList>
            <consortium name="The Broad Institute Genomics Platform"/>
            <consortium name="The Broad Institute Genome Sequencing Center for Infectious Disease"/>
            <person name="Wu L."/>
            <person name="Ma J."/>
        </authorList>
    </citation>
    <scope>NUCLEOTIDE SEQUENCE [LARGE SCALE GENOMIC DNA]</scope>
    <source>
        <strain evidence="5">ZS-35-S2</strain>
    </source>
</reference>